<proteinExistence type="predicted"/>
<sequence>MQIIVASVAAVILTFPHGSSSSSRPSIELRCYDRGTSLGIQELTCYRRLEDSPVDETEDPSGWSCRFSFFENGPKGRRQKLYCKNEKTGDHKLVYGDFL</sequence>
<dbReference type="Proteomes" id="UP000605518">
    <property type="component" value="Segment"/>
</dbReference>
<evidence type="ECO:0000313" key="2">
    <source>
        <dbReference type="Proteomes" id="UP000605518"/>
    </source>
</evidence>
<name>A0A7S5UUH6_9CAUD</name>
<reference evidence="1" key="1">
    <citation type="submission" date="2020-01" db="EMBL/GenBank/DDBJ databases">
        <title>Patterns of diversity and host range of bacteriophage communities associated with bean-nodulatin bacteria.</title>
        <authorList>
            <person name="Vann Cauwenberghe J."/>
            <person name="Santamaria R.I."/>
            <person name="Bustos P."/>
            <person name="Juarez S."/>
            <person name="Gonzalez V."/>
        </authorList>
    </citation>
    <scope>NUCLEOTIDE SEQUENCE</scope>
</reference>
<evidence type="ECO:0000313" key="1">
    <source>
        <dbReference type="EMBL" id="QIG68123.1"/>
    </source>
</evidence>
<dbReference type="EMBL" id="MN988486">
    <property type="protein sequence ID" value="QIG68123.1"/>
    <property type="molecule type" value="Genomic_DNA"/>
</dbReference>
<protein>
    <submittedName>
        <fullName evidence="1">Uncharacterized protein</fullName>
    </submittedName>
</protein>
<organism evidence="1 2">
    <name type="scientific">Rhizobium phage RHph_Y68</name>
    <dbReference type="NCBI Taxonomy" id="2509787"/>
    <lineage>
        <taxon>Viruses</taxon>
        <taxon>Duplodnaviria</taxon>
        <taxon>Heunggongvirae</taxon>
        <taxon>Uroviricota</taxon>
        <taxon>Caudoviricetes</taxon>
        <taxon>Pootjesviridae</taxon>
        <taxon>Staniewskivirinae</taxon>
        <taxon>Trinifflemingvirus</taxon>
        <taxon>Trinifflemingvirus Y68</taxon>
    </lineage>
</organism>
<gene>
    <name evidence="1" type="ORF">EVB55_188</name>
</gene>
<accession>A0A7S5UUH6</accession>
<keyword evidence="2" id="KW-1185">Reference proteome</keyword>